<dbReference type="AlphaFoldDB" id="A0A511DD24"/>
<keyword evidence="8" id="KW-1185">Reference proteome</keyword>
<dbReference type="InterPro" id="IPR028081">
    <property type="entry name" value="Leu-bd"/>
</dbReference>
<dbReference type="EMBL" id="BJVJ01000011">
    <property type="protein sequence ID" value="GEL22706.1"/>
    <property type="molecule type" value="Genomic_DNA"/>
</dbReference>
<evidence type="ECO:0000256" key="3">
    <source>
        <dbReference type="ARBA" id="ARBA00022729"/>
    </source>
</evidence>
<evidence type="ECO:0000256" key="2">
    <source>
        <dbReference type="ARBA" id="ARBA00022448"/>
    </source>
</evidence>
<reference evidence="7 8" key="1">
    <citation type="submission" date="2019-07" db="EMBL/GenBank/DDBJ databases">
        <title>Whole genome shotgun sequence of Pseudonocardia sulfidoxydans NBRC 16205.</title>
        <authorList>
            <person name="Hosoyama A."/>
            <person name="Uohara A."/>
            <person name="Ohji S."/>
            <person name="Ichikawa N."/>
        </authorList>
    </citation>
    <scope>NUCLEOTIDE SEQUENCE [LARGE SCALE GENOMIC DNA]</scope>
    <source>
        <strain evidence="7 8">NBRC 16205</strain>
    </source>
</reference>
<dbReference type="Pfam" id="PF13458">
    <property type="entry name" value="Peripla_BP_6"/>
    <property type="match status" value="1"/>
</dbReference>
<dbReference type="PANTHER" id="PTHR30483">
    <property type="entry name" value="LEUCINE-SPECIFIC-BINDING PROTEIN"/>
    <property type="match status" value="1"/>
</dbReference>
<dbReference type="RefSeq" id="WP_147104448.1">
    <property type="nucleotide sequence ID" value="NZ_BJVJ01000011.1"/>
</dbReference>
<dbReference type="InterPro" id="IPR000709">
    <property type="entry name" value="Leu_Ile_Val-bd"/>
</dbReference>
<evidence type="ECO:0000256" key="1">
    <source>
        <dbReference type="ARBA" id="ARBA00010062"/>
    </source>
</evidence>
<sequence>MRRTALRLCGVLCAGVVAVTASACAGSAAGGGGDAAEGDPIKIALVFDASGPNAALGASQKAGVEFAVAEANEKGGIAGRKIEVYSADAQSTPDGAVAAAQQLVQRDGAKFIIGMVTSPATLAISQRLESWDALAIADQAQLNDLTGKNCNARLFRTTQSDTMSFNSIGRWLKDNPLATWDTMSQDYSWGRNSAAAMQEGVQAQGGRVDKALFAPIGTSDFAANLSQLAGGDGLFVSSNGSDAVNFFKQGLDFGTFANYKTVVGNTAFSSATLDAVTDPRLAGMWNQNTWAPGVDNPGAKAFVEAYTTKTGKAPTDVAGLAYLGMQTLFAGIEKAQSIDPKTVAKGLEGLEFDSIKGKVTMRAADHQLEAPVYMGQVEQVDGQNRLVEKFTYPASETLPPPDGSCQLAS</sequence>
<dbReference type="PRINTS" id="PR00337">
    <property type="entry name" value="LEUILEVALBP"/>
</dbReference>
<comment type="similarity">
    <text evidence="1">Belongs to the leucine-binding protein family.</text>
</comment>
<evidence type="ECO:0000256" key="4">
    <source>
        <dbReference type="ARBA" id="ARBA00022970"/>
    </source>
</evidence>
<dbReference type="Proteomes" id="UP000321685">
    <property type="component" value="Unassembled WGS sequence"/>
</dbReference>
<protein>
    <submittedName>
        <fullName evidence="7">ABC transporter substrate-binding protein</fullName>
    </submittedName>
</protein>
<dbReference type="OrthoDB" id="7337537at2"/>
<keyword evidence="2" id="KW-0813">Transport</keyword>
<evidence type="ECO:0000256" key="5">
    <source>
        <dbReference type="SAM" id="SignalP"/>
    </source>
</evidence>
<keyword evidence="3 5" id="KW-0732">Signal</keyword>
<evidence type="ECO:0000259" key="6">
    <source>
        <dbReference type="Pfam" id="PF13458"/>
    </source>
</evidence>
<evidence type="ECO:0000313" key="8">
    <source>
        <dbReference type="Proteomes" id="UP000321685"/>
    </source>
</evidence>
<keyword evidence="4" id="KW-0029">Amino-acid transport</keyword>
<feature type="domain" description="Leucine-binding protein" evidence="6">
    <location>
        <begin position="40"/>
        <end position="378"/>
    </location>
</feature>
<accession>A0A511DD24</accession>
<evidence type="ECO:0000313" key="7">
    <source>
        <dbReference type="EMBL" id="GEL22706.1"/>
    </source>
</evidence>
<name>A0A511DD24_9PSEU</name>
<dbReference type="Gene3D" id="3.40.50.2300">
    <property type="match status" value="2"/>
</dbReference>
<gene>
    <name evidence="7" type="ORF">PSU4_16600</name>
</gene>
<feature type="signal peptide" evidence="5">
    <location>
        <begin position="1"/>
        <end position="23"/>
    </location>
</feature>
<dbReference type="InterPro" id="IPR028082">
    <property type="entry name" value="Peripla_BP_I"/>
</dbReference>
<dbReference type="PROSITE" id="PS51257">
    <property type="entry name" value="PROKAR_LIPOPROTEIN"/>
    <property type="match status" value="1"/>
</dbReference>
<dbReference type="InterPro" id="IPR051010">
    <property type="entry name" value="BCAA_transport"/>
</dbReference>
<proteinExistence type="inferred from homology"/>
<dbReference type="SUPFAM" id="SSF53822">
    <property type="entry name" value="Periplasmic binding protein-like I"/>
    <property type="match status" value="1"/>
</dbReference>
<feature type="chain" id="PRO_5022022038" evidence="5">
    <location>
        <begin position="24"/>
        <end position="409"/>
    </location>
</feature>
<dbReference type="GO" id="GO:0006865">
    <property type="term" value="P:amino acid transport"/>
    <property type="evidence" value="ECO:0007669"/>
    <property type="project" value="UniProtKB-KW"/>
</dbReference>
<organism evidence="7 8">
    <name type="scientific">Pseudonocardia sulfidoxydans NBRC 16205</name>
    <dbReference type="NCBI Taxonomy" id="1223511"/>
    <lineage>
        <taxon>Bacteria</taxon>
        <taxon>Bacillati</taxon>
        <taxon>Actinomycetota</taxon>
        <taxon>Actinomycetes</taxon>
        <taxon>Pseudonocardiales</taxon>
        <taxon>Pseudonocardiaceae</taxon>
        <taxon>Pseudonocardia</taxon>
    </lineage>
</organism>
<comment type="caution">
    <text evidence="7">The sequence shown here is derived from an EMBL/GenBank/DDBJ whole genome shotgun (WGS) entry which is preliminary data.</text>
</comment>